<dbReference type="STRING" id="69222.BG55_07620"/>
<keyword evidence="2" id="KW-0479">Metal-binding</keyword>
<sequence>MNQHEVFMQSDRRFFIKKATLFSTVIASGFLSGIPFNAAAKSALLTKEERDNLSPDQVIEMIKAGNKRFRNGEKLEHDFLSQKRTSRGGQYPVAVILGCIDSRTPAEIITDTGIGELFNCRVAGNIENDDILGSLEFSCALSGAKVVMVMGHTKCGAIKGAASDAKLGNLTSLLEKIKPAIEKTNYSGEKDVNDYQYIDAIARSNVLLTIENIRNKSAVLASLESDRKIKIVGTLYHLEGGRLEFL</sequence>
<dbReference type="EMBL" id="JFHN01000037">
    <property type="protein sequence ID" value="EXU76087.1"/>
    <property type="molecule type" value="Genomic_DNA"/>
</dbReference>
<gene>
    <name evidence="3" type="ORF">BG55_07620</name>
</gene>
<evidence type="ECO:0000313" key="3">
    <source>
        <dbReference type="EMBL" id="EXU76087.1"/>
    </source>
</evidence>
<organism evidence="3 4">
    <name type="scientific">Erwinia mallotivora</name>
    <dbReference type="NCBI Taxonomy" id="69222"/>
    <lineage>
        <taxon>Bacteria</taxon>
        <taxon>Pseudomonadati</taxon>
        <taxon>Pseudomonadota</taxon>
        <taxon>Gammaproteobacteria</taxon>
        <taxon>Enterobacterales</taxon>
        <taxon>Erwiniaceae</taxon>
        <taxon>Erwinia</taxon>
    </lineage>
</organism>
<dbReference type="SUPFAM" id="SSF53056">
    <property type="entry name" value="beta-carbonic anhydrase, cab"/>
    <property type="match status" value="1"/>
</dbReference>
<evidence type="ECO:0000256" key="1">
    <source>
        <dbReference type="ARBA" id="ARBA00006217"/>
    </source>
</evidence>
<evidence type="ECO:0000256" key="2">
    <source>
        <dbReference type="PIRSR" id="PIRSR601765-1"/>
    </source>
</evidence>
<evidence type="ECO:0000313" key="4">
    <source>
        <dbReference type="Proteomes" id="UP000019918"/>
    </source>
</evidence>
<dbReference type="GO" id="GO:0008270">
    <property type="term" value="F:zinc ion binding"/>
    <property type="evidence" value="ECO:0007669"/>
    <property type="project" value="InterPro"/>
</dbReference>
<proteinExistence type="inferred from homology"/>
<dbReference type="InterPro" id="IPR001765">
    <property type="entry name" value="Carbonic_anhydrase"/>
</dbReference>
<dbReference type="PANTHER" id="PTHR11002:SF79">
    <property type="entry name" value="CARBONIC ANHYDRASE 2"/>
    <property type="match status" value="1"/>
</dbReference>
<dbReference type="NCBIfam" id="NF011765">
    <property type="entry name" value="PRK15219.1"/>
    <property type="match status" value="1"/>
</dbReference>
<comment type="cofactor">
    <cofactor evidence="2">
        <name>Zn(2+)</name>
        <dbReference type="ChEBI" id="CHEBI:29105"/>
    </cofactor>
    <text evidence="2">Binds 1 zinc ion per subunit.</text>
</comment>
<dbReference type="AlphaFoldDB" id="A0A014PYM3"/>
<dbReference type="Gene3D" id="3.40.1050.10">
    <property type="entry name" value="Carbonic anhydrase"/>
    <property type="match status" value="1"/>
</dbReference>
<accession>A0A014PYM3</accession>
<feature type="binding site" evidence="2">
    <location>
        <position position="101"/>
    </location>
    <ligand>
        <name>Zn(2+)</name>
        <dbReference type="ChEBI" id="CHEBI:29105"/>
    </ligand>
</feature>
<dbReference type="PATRIC" id="fig|69222.5.peg.1564"/>
<dbReference type="Proteomes" id="UP000019918">
    <property type="component" value="Unassembled WGS sequence"/>
</dbReference>
<dbReference type="InterPro" id="IPR036874">
    <property type="entry name" value="Carbonic_anhydrase_sf"/>
</dbReference>
<dbReference type="CDD" id="cd03378">
    <property type="entry name" value="beta_CA_cladeC"/>
    <property type="match status" value="1"/>
</dbReference>
<reference evidence="3 4" key="1">
    <citation type="submission" date="2014-02" db="EMBL/GenBank/DDBJ databases">
        <title>Draft genome of Erwinia mallotivora strain BT-MARDI, a papaya dieback pathogen.</title>
        <authorList>
            <person name="Redzuan R."/>
            <person name="Abu Bakar N."/>
            <person name="Badrun R."/>
            <person name="Mohd Raih M.F."/>
            <person name="Rozano L."/>
            <person name="Mat Amin N."/>
        </authorList>
    </citation>
    <scope>NUCLEOTIDE SEQUENCE [LARGE SCALE GENOMIC DNA]</scope>
    <source>
        <strain evidence="3 4">BT-MARDI</strain>
    </source>
</reference>
<comment type="caution">
    <text evidence="3">The sequence shown here is derived from an EMBL/GenBank/DDBJ whole genome shotgun (WGS) entry which is preliminary data.</text>
</comment>
<name>A0A014PYM3_9GAMM</name>
<dbReference type="Pfam" id="PF00484">
    <property type="entry name" value="Pro_CA"/>
    <property type="match status" value="1"/>
</dbReference>
<protein>
    <submittedName>
        <fullName evidence="3">Carbonic anhydrase</fullName>
    </submittedName>
</protein>
<feature type="binding site" evidence="2">
    <location>
        <position position="152"/>
    </location>
    <ligand>
        <name>Zn(2+)</name>
        <dbReference type="ChEBI" id="CHEBI:29105"/>
    </ligand>
</feature>
<feature type="binding site" evidence="2">
    <location>
        <position position="155"/>
    </location>
    <ligand>
        <name>Zn(2+)</name>
        <dbReference type="ChEBI" id="CHEBI:29105"/>
    </ligand>
</feature>
<dbReference type="GO" id="GO:0004089">
    <property type="term" value="F:carbonate dehydratase activity"/>
    <property type="evidence" value="ECO:0007669"/>
    <property type="project" value="InterPro"/>
</dbReference>
<dbReference type="PANTHER" id="PTHR11002">
    <property type="entry name" value="CARBONIC ANHYDRASE"/>
    <property type="match status" value="1"/>
</dbReference>
<keyword evidence="2" id="KW-0862">Zinc</keyword>
<dbReference type="SMART" id="SM00947">
    <property type="entry name" value="Pro_CA"/>
    <property type="match status" value="1"/>
</dbReference>
<keyword evidence="4" id="KW-1185">Reference proteome</keyword>
<comment type="similarity">
    <text evidence="1">Belongs to the beta-class carbonic anhydrase family.</text>
</comment>
<feature type="binding site" evidence="2">
    <location>
        <position position="99"/>
    </location>
    <ligand>
        <name>Zn(2+)</name>
        <dbReference type="ChEBI" id="CHEBI:29105"/>
    </ligand>
</feature>